<evidence type="ECO:0000313" key="8">
    <source>
        <dbReference type="Proteomes" id="UP000567922"/>
    </source>
</evidence>
<evidence type="ECO:0000313" key="7">
    <source>
        <dbReference type="EMBL" id="MBB3036533.1"/>
    </source>
</evidence>
<dbReference type="InterPro" id="IPR050406">
    <property type="entry name" value="FGGY_Carb_Kinase"/>
</dbReference>
<keyword evidence="2 4" id="KW-0808">Transferase</keyword>
<dbReference type="EC" id="2.7.1.17" evidence="7"/>
<evidence type="ECO:0000256" key="4">
    <source>
        <dbReference type="RuleBase" id="RU003733"/>
    </source>
</evidence>
<dbReference type="Pfam" id="PF02782">
    <property type="entry name" value="FGGY_C"/>
    <property type="match status" value="1"/>
</dbReference>
<evidence type="ECO:0000256" key="3">
    <source>
        <dbReference type="ARBA" id="ARBA00022777"/>
    </source>
</evidence>
<dbReference type="InterPro" id="IPR000577">
    <property type="entry name" value="Carb_kinase_FGGY"/>
</dbReference>
<dbReference type="EMBL" id="JACHWS010000001">
    <property type="protein sequence ID" value="MBB3036533.1"/>
    <property type="molecule type" value="Genomic_DNA"/>
</dbReference>
<comment type="similarity">
    <text evidence="1 4">Belongs to the FGGY kinase family.</text>
</comment>
<accession>A0A839RKD1</accession>
<dbReference type="Gene3D" id="3.30.420.40">
    <property type="match status" value="2"/>
</dbReference>
<name>A0A839RKD1_9ACTN</name>
<evidence type="ECO:0000256" key="2">
    <source>
        <dbReference type="ARBA" id="ARBA00022679"/>
    </source>
</evidence>
<feature type="domain" description="Carbohydrate kinase FGGY C-terminal" evidence="6">
    <location>
        <begin position="321"/>
        <end position="437"/>
    </location>
</feature>
<dbReference type="Pfam" id="PF00370">
    <property type="entry name" value="FGGY_N"/>
    <property type="match status" value="1"/>
</dbReference>
<gene>
    <name evidence="7" type="ORF">FHU29_000967</name>
</gene>
<feature type="domain" description="Carbohydrate kinase FGGY N-terminal" evidence="5">
    <location>
        <begin position="3"/>
        <end position="244"/>
    </location>
</feature>
<keyword evidence="8" id="KW-1185">Reference proteome</keyword>
<dbReference type="InterPro" id="IPR018485">
    <property type="entry name" value="FGGY_C"/>
</dbReference>
<sequence>MTALAVDVGTSMIKTVLFGDNGDEITVSRQATEVQRPQPGWAEQDMMAVWNAVLFTIRSVLPQADTPVQFLSITAQGDGCWLVDEDGAPTGPAILWSDGRAADIVDTWRDEGLLEKAFRFNGSLTFPGLPNAILTWLANHDPGRLERSAVSLYAGGWLFLRFTGQCVVDESDASAPFLDLRSRTYAPEIRSMFGLEWAEPLMPDVRSDEQRAGKLSPQAAAELGLPEGLPIVLAPYDIVSTSIGAGATSPGQACTILGTTLCTEVVRDTVDTTGEPAGLTIALDSKAKVLRAFPTLAGAEVLVWAAELLSVSHPRDLVTLSEQSVPGARGLVFLPYLSPAGERAPFLDTHARGTFWGLSLEHGRADIARAVLEGLTLVIRDCLEASGARTEELRVCGGGAANMLWCQLIADVVGVRVVRSADSEAGAKGAFLAGLVATGAVPDLEAAAVRYVRTHTSCDPDPAHAAFYTQLYAEFRQLRDVARQGWEIQAQSKGTPEGVTHV</sequence>
<dbReference type="GO" id="GO:0004856">
    <property type="term" value="F:D-xylulokinase activity"/>
    <property type="evidence" value="ECO:0007669"/>
    <property type="project" value="UniProtKB-EC"/>
</dbReference>
<organism evidence="7 8">
    <name type="scientific">Hoyosella altamirensis</name>
    <dbReference type="NCBI Taxonomy" id="616997"/>
    <lineage>
        <taxon>Bacteria</taxon>
        <taxon>Bacillati</taxon>
        <taxon>Actinomycetota</taxon>
        <taxon>Actinomycetes</taxon>
        <taxon>Mycobacteriales</taxon>
        <taxon>Hoyosellaceae</taxon>
        <taxon>Hoyosella</taxon>
    </lineage>
</organism>
<reference evidence="7 8" key="1">
    <citation type="submission" date="2020-08" db="EMBL/GenBank/DDBJ databases">
        <title>Sequencing the genomes of 1000 actinobacteria strains.</title>
        <authorList>
            <person name="Klenk H.-P."/>
        </authorList>
    </citation>
    <scope>NUCLEOTIDE SEQUENCE [LARGE SCALE GENOMIC DNA]</scope>
    <source>
        <strain evidence="7 8">DSM 45258</strain>
    </source>
</reference>
<dbReference type="AlphaFoldDB" id="A0A839RKD1"/>
<dbReference type="PANTHER" id="PTHR43095">
    <property type="entry name" value="SUGAR KINASE"/>
    <property type="match status" value="1"/>
</dbReference>
<dbReference type="PANTHER" id="PTHR43095:SF3">
    <property type="entry name" value="L-XYLULOSE_3-KETO-L-GULONATE KINASE"/>
    <property type="match status" value="1"/>
</dbReference>
<evidence type="ECO:0000256" key="1">
    <source>
        <dbReference type="ARBA" id="ARBA00009156"/>
    </source>
</evidence>
<evidence type="ECO:0000259" key="5">
    <source>
        <dbReference type="Pfam" id="PF00370"/>
    </source>
</evidence>
<dbReference type="InterPro" id="IPR018484">
    <property type="entry name" value="FGGY_N"/>
</dbReference>
<proteinExistence type="inferred from homology"/>
<dbReference type="InterPro" id="IPR043129">
    <property type="entry name" value="ATPase_NBD"/>
</dbReference>
<protein>
    <submittedName>
        <fullName evidence="7">Xylulokinase</fullName>
        <ecNumber evidence="7">2.7.1.17</ecNumber>
    </submittedName>
</protein>
<dbReference type="Proteomes" id="UP000567922">
    <property type="component" value="Unassembled WGS sequence"/>
</dbReference>
<dbReference type="PROSITE" id="PS00445">
    <property type="entry name" value="FGGY_KINASES_2"/>
    <property type="match status" value="1"/>
</dbReference>
<keyword evidence="3 4" id="KW-0418">Kinase</keyword>
<evidence type="ECO:0000259" key="6">
    <source>
        <dbReference type="Pfam" id="PF02782"/>
    </source>
</evidence>
<dbReference type="InterPro" id="IPR018483">
    <property type="entry name" value="Carb_kinase_FGGY_CS"/>
</dbReference>
<dbReference type="OrthoDB" id="9782710at2"/>
<dbReference type="PIRSF" id="PIRSF000538">
    <property type="entry name" value="GlpK"/>
    <property type="match status" value="1"/>
</dbReference>
<comment type="caution">
    <text evidence="7">The sequence shown here is derived from an EMBL/GenBank/DDBJ whole genome shotgun (WGS) entry which is preliminary data.</text>
</comment>
<dbReference type="SUPFAM" id="SSF53067">
    <property type="entry name" value="Actin-like ATPase domain"/>
    <property type="match status" value="2"/>
</dbReference>
<dbReference type="RefSeq" id="WP_064441646.1">
    <property type="nucleotide sequence ID" value="NZ_BDDI01000015.1"/>
</dbReference>